<dbReference type="InterPro" id="IPR005549">
    <property type="entry name" value="Kinetochore_Nuf2_N"/>
</dbReference>
<reference evidence="2 3" key="1">
    <citation type="submission" date="2017-11" db="EMBL/GenBank/DDBJ databases">
        <title>De novo assembly and phasing of dikaryotic genomes from two isolates of Puccinia coronata f. sp. avenae, the causal agent of oat crown rust.</title>
        <authorList>
            <person name="Miller M.E."/>
            <person name="Zhang Y."/>
            <person name="Omidvar V."/>
            <person name="Sperschneider J."/>
            <person name="Schwessinger B."/>
            <person name="Raley C."/>
            <person name="Palmer J.M."/>
            <person name="Garnica D."/>
            <person name="Upadhyaya N."/>
            <person name="Rathjen J."/>
            <person name="Taylor J.M."/>
            <person name="Park R.F."/>
            <person name="Dodds P.N."/>
            <person name="Hirsch C.D."/>
            <person name="Kianian S.F."/>
            <person name="Figueroa M."/>
        </authorList>
    </citation>
    <scope>NUCLEOTIDE SEQUENCE [LARGE SCALE GENOMIC DNA]</scope>
    <source>
        <strain evidence="2">12NC29</strain>
    </source>
</reference>
<name>A0A2N5S6Y7_9BASI</name>
<dbReference type="AlphaFoldDB" id="A0A2N5S6Y7"/>
<dbReference type="OrthoDB" id="8194677at2759"/>
<dbReference type="Proteomes" id="UP000235388">
    <property type="component" value="Unassembled WGS sequence"/>
</dbReference>
<dbReference type="STRING" id="200324.A0A2N5S6Y7"/>
<feature type="domain" description="Kinetochore protein Nuf2 N-terminal" evidence="1">
    <location>
        <begin position="2"/>
        <end position="64"/>
    </location>
</feature>
<keyword evidence="3" id="KW-1185">Reference proteome</keyword>
<sequence>MSFPNFPFKEIAKAITSFGYPGDLTPADIAKPTAGKMMLIHKWFLLYFSSITQEDLCNTVMDRLNHIHHPKAQRRTKLLKEQLERAHAGIHRKRQGAKERYKKAVERHKAVLEAQVEHTKGMEQQLKLKAHLAAQIENSVEDYVRGLKKGQAVYENIHTEVFNFATKHQAALNAMEAKLNLSPENFYCCIKPGSSGASLLQWFHNLL</sequence>
<comment type="caution">
    <text evidence="2">The sequence shown here is derived from an EMBL/GenBank/DDBJ whole genome shotgun (WGS) entry which is preliminary data.</text>
</comment>
<organism evidence="2 3">
    <name type="scientific">Puccinia coronata f. sp. avenae</name>
    <dbReference type="NCBI Taxonomy" id="200324"/>
    <lineage>
        <taxon>Eukaryota</taxon>
        <taxon>Fungi</taxon>
        <taxon>Dikarya</taxon>
        <taxon>Basidiomycota</taxon>
        <taxon>Pucciniomycotina</taxon>
        <taxon>Pucciniomycetes</taxon>
        <taxon>Pucciniales</taxon>
        <taxon>Pucciniaceae</taxon>
        <taxon>Puccinia</taxon>
    </lineage>
</organism>
<proteinExistence type="predicted"/>
<gene>
    <name evidence="2" type="ORF">PCANC_27832</name>
</gene>
<accession>A0A2N5S6Y7</accession>
<evidence type="ECO:0000313" key="2">
    <source>
        <dbReference type="EMBL" id="PLW09017.1"/>
    </source>
</evidence>
<protein>
    <recommendedName>
        <fullName evidence="1">Kinetochore protein Nuf2 N-terminal domain-containing protein</fullName>
    </recommendedName>
</protein>
<dbReference type="GO" id="GO:0031262">
    <property type="term" value="C:Ndc80 complex"/>
    <property type="evidence" value="ECO:0007669"/>
    <property type="project" value="InterPro"/>
</dbReference>
<evidence type="ECO:0000313" key="3">
    <source>
        <dbReference type="Proteomes" id="UP000235388"/>
    </source>
</evidence>
<dbReference type="EMBL" id="PGCJ01001128">
    <property type="protein sequence ID" value="PLW09017.1"/>
    <property type="molecule type" value="Genomic_DNA"/>
</dbReference>
<dbReference type="Pfam" id="PF03800">
    <property type="entry name" value="Nuf2"/>
    <property type="match status" value="1"/>
</dbReference>
<evidence type="ECO:0000259" key="1">
    <source>
        <dbReference type="Pfam" id="PF03800"/>
    </source>
</evidence>